<dbReference type="STRING" id="67801.A0A1B0ALJ3"/>
<evidence type="ECO:0000313" key="5">
    <source>
        <dbReference type="EnsemblMetazoa" id="GPPI000854-PA"/>
    </source>
</evidence>
<feature type="signal peptide" evidence="3">
    <location>
        <begin position="1"/>
        <end position="19"/>
    </location>
</feature>
<protein>
    <recommendedName>
        <fullName evidence="4">SCP domain-containing protein</fullName>
    </recommendedName>
</protein>
<accession>A0A1B0ALJ3</accession>
<evidence type="ECO:0000256" key="3">
    <source>
        <dbReference type="SAM" id="SignalP"/>
    </source>
</evidence>
<evidence type="ECO:0000259" key="4">
    <source>
        <dbReference type="SMART" id="SM00198"/>
    </source>
</evidence>
<feature type="domain" description="SCP" evidence="4">
    <location>
        <begin position="57"/>
        <end position="169"/>
    </location>
</feature>
<sequence>MKTMKIFFIVLNILVLSLALNYKKYCRLCSNHVACQNSGKFHTDCPQDRRLLEMTSEVRELIVDYHNRERSWVAAGKYGMLKTACRMGTMQWDDELALLAEYNVKRCAVKRDNCLKTLRFPFPGQNIGFSTSLGVRPLKESLEVILKKWYREIEKVHPGIIDSYNENMQ</sequence>
<feature type="chain" id="PRO_5008404016" description="SCP domain-containing protein" evidence="3">
    <location>
        <begin position="20"/>
        <end position="169"/>
    </location>
</feature>
<reference evidence="5" key="2">
    <citation type="submission" date="2020-05" db="UniProtKB">
        <authorList>
            <consortium name="EnsemblMetazoa"/>
        </authorList>
    </citation>
    <scope>IDENTIFICATION</scope>
    <source>
        <strain evidence="5">IAEA</strain>
    </source>
</reference>
<keyword evidence="6" id="KW-1185">Reference proteome</keyword>
<proteinExistence type="predicted"/>
<dbReference type="CDD" id="cd05380">
    <property type="entry name" value="CAP_euk"/>
    <property type="match status" value="1"/>
</dbReference>
<dbReference type="InterPro" id="IPR014044">
    <property type="entry name" value="CAP_dom"/>
</dbReference>
<dbReference type="SMART" id="SM00198">
    <property type="entry name" value="SCP"/>
    <property type="match status" value="1"/>
</dbReference>
<dbReference type="Pfam" id="PF00188">
    <property type="entry name" value="CAP"/>
    <property type="match status" value="1"/>
</dbReference>
<dbReference type="AlphaFoldDB" id="A0A1B0ALJ3"/>
<organism evidence="5 6">
    <name type="scientific">Glossina palpalis gambiensis</name>
    <dbReference type="NCBI Taxonomy" id="67801"/>
    <lineage>
        <taxon>Eukaryota</taxon>
        <taxon>Metazoa</taxon>
        <taxon>Ecdysozoa</taxon>
        <taxon>Arthropoda</taxon>
        <taxon>Hexapoda</taxon>
        <taxon>Insecta</taxon>
        <taxon>Pterygota</taxon>
        <taxon>Neoptera</taxon>
        <taxon>Endopterygota</taxon>
        <taxon>Diptera</taxon>
        <taxon>Brachycera</taxon>
        <taxon>Muscomorpha</taxon>
        <taxon>Hippoboscoidea</taxon>
        <taxon>Glossinidae</taxon>
        <taxon>Glossina</taxon>
    </lineage>
</organism>
<dbReference type="EnsemblMetazoa" id="GPPI000854-RA">
    <property type="protein sequence ID" value="GPPI000854-PA"/>
    <property type="gene ID" value="GPPI000854"/>
</dbReference>
<comment type="subcellular location">
    <subcellularLocation>
        <location evidence="1">Secreted</location>
    </subcellularLocation>
</comment>
<evidence type="ECO:0000256" key="2">
    <source>
        <dbReference type="ARBA" id="ARBA00022525"/>
    </source>
</evidence>
<dbReference type="InterPro" id="IPR035940">
    <property type="entry name" value="CAP_sf"/>
</dbReference>
<keyword evidence="3" id="KW-0732">Signal</keyword>
<keyword evidence="2" id="KW-0964">Secreted</keyword>
<dbReference type="Gene3D" id="3.40.33.10">
    <property type="entry name" value="CAP"/>
    <property type="match status" value="1"/>
</dbReference>
<dbReference type="SUPFAM" id="SSF55797">
    <property type="entry name" value="PR-1-like"/>
    <property type="match status" value="1"/>
</dbReference>
<reference evidence="6" key="1">
    <citation type="submission" date="2015-01" db="EMBL/GenBank/DDBJ databases">
        <authorList>
            <person name="Aksoy S."/>
            <person name="Warren W."/>
            <person name="Wilson R.K."/>
        </authorList>
    </citation>
    <scope>NUCLEOTIDE SEQUENCE [LARGE SCALE GENOMIC DNA]</scope>
    <source>
        <strain evidence="6">IAEA</strain>
    </source>
</reference>
<evidence type="ECO:0000256" key="1">
    <source>
        <dbReference type="ARBA" id="ARBA00004613"/>
    </source>
</evidence>
<dbReference type="GO" id="GO:0005576">
    <property type="term" value="C:extracellular region"/>
    <property type="evidence" value="ECO:0007669"/>
    <property type="project" value="UniProtKB-SubCell"/>
</dbReference>
<name>A0A1B0ALJ3_9MUSC</name>
<dbReference type="Proteomes" id="UP000092460">
    <property type="component" value="Unassembled WGS sequence"/>
</dbReference>
<dbReference type="VEuPathDB" id="VectorBase:GPPI000854"/>
<evidence type="ECO:0000313" key="6">
    <source>
        <dbReference type="Proteomes" id="UP000092460"/>
    </source>
</evidence>
<dbReference type="EMBL" id="JXJN01031200">
    <property type="status" value="NOT_ANNOTATED_CDS"/>
    <property type="molecule type" value="Genomic_DNA"/>
</dbReference>